<feature type="region of interest" description="Disordered" evidence="1">
    <location>
        <begin position="68"/>
        <end position="309"/>
    </location>
</feature>
<feature type="compositionally biased region" description="Basic and acidic residues" evidence="1">
    <location>
        <begin position="216"/>
        <end position="232"/>
    </location>
</feature>
<reference evidence="2 3" key="1">
    <citation type="journal article" date="2016" name="Nat. Commun.">
        <title>Ectomycorrhizal ecology is imprinted in the genome of the dominant symbiotic fungus Cenococcum geophilum.</title>
        <authorList>
            <consortium name="DOE Joint Genome Institute"/>
            <person name="Peter M."/>
            <person name="Kohler A."/>
            <person name="Ohm R.A."/>
            <person name="Kuo A."/>
            <person name="Krutzmann J."/>
            <person name="Morin E."/>
            <person name="Arend M."/>
            <person name="Barry K.W."/>
            <person name="Binder M."/>
            <person name="Choi C."/>
            <person name="Clum A."/>
            <person name="Copeland A."/>
            <person name="Grisel N."/>
            <person name="Haridas S."/>
            <person name="Kipfer T."/>
            <person name="LaButti K."/>
            <person name="Lindquist E."/>
            <person name="Lipzen A."/>
            <person name="Maire R."/>
            <person name="Meier B."/>
            <person name="Mihaltcheva S."/>
            <person name="Molinier V."/>
            <person name="Murat C."/>
            <person name="Poggeler S."/>
            <person name="Quandt C.A."/>
            <person name="Sperisen C."/>
            <person name="Tritt A."/>
            <person name="Tisserant E."/>
            <person name="Crous P.W."/>
            <person name="Henrissat B."/>
            <person name="Nehls U."/>
            <person name="Egli S."/>
            <person name="Spatafora J.W."/>
            <person name="Grigoriev I.V."/>
            <person name="Martin F.M."/>
        </authorList>
    </citation>
    <scope>NUCLEOTIDE SEQUENCE [LARGE SCALE GENOMIC DNA]</scope>
    <source>
        <strain evidence="2 3">CBS 207.34</strain>
    </source>
</reference>
<feature type="compositionally biased region" description="Low complexity" evidence="1">
    <location>
        <begin position="109"/>
        <end position="128"/>
    </location>
</feature>
<gene>
    <name evidence="2" type="ORF">AOQ84DRAFT_357168</name>
</gene>
<accession>A0A8E2EQ95</accession>
<dbReference type="AlphaFoldDB" id="A0A8E2EQ95"/>
<feature type="compositionally biased region" description="Basic and acidic residues" evidence="1">
    <location>
        <begin position="321"/>
        <end position="344"/>
    </location>
</feature>
<name>A0A8E2EQ95_9PEZI</name>
<evidence type="ECO:0000313" key="2">
    <source>
        <dbReference type="EMBL" id="OCL02875.1"/>
    </source>
</evidence>
<protein>
    <submittedName>
        <fullName evidence="2">Uncharacterized protein</fullName>
    </submittedName>
</protein>
<dbReference type="EMBL" id="KV750860">
    <property type="protein sequence ID" value="OCL02875.1"/>
    <property type="molecule type" value="Genomic_DNA"/>
</dbReference>
<feature type="compositionally biased region" description="Polar residues" evidence="1">
    <location>
        <begin position="94"/>
        <end position="103"/>
    </location>
</feature>
<feature type="compositionally biased region" description="Basic and acidic residues" evidence="1">
    <location>
        <begin position="163"/>
        <end position="195"/>
    </location>
</feature>
<feature type="region of interest" description="Disordered" evidence="1">
    <location>
        <begin position="321"/>
        <end position="414"/>
    </location>
</feature>
<evidence type="ECO:0000256" key="1">
    <source>
        <dbReference type="SAM" id="MobiDB-lite"/>
    </source>
</evidence>
<proteinExistence type="predicted"/>
<keyword evidence="3" id="KW-1185">Reference proteome</keyword>
<evidence type="ECO:0000313" key="3">
    <source>
        <dbReference type="Proteomes" id="UP000250140"/>
    </source>
</evidence>
<dbReference type="Proteomes" id="UP000250140">
    <property type="component" value="Unassembled WGS sequence"/>
</dbReference>
<organism evidence="2 3">
    <name type="scientific">Glonium stellatum</name>
    <dbReference type="NCBI Taxonomy" id="574774"/>
    <lineage>
        <taxon>Eukaryota</taxon>
        <taxon>Fungi</taxon>
        <taxon>Dikarya</taxon>
        <taxon>Ascomycota</taxon>
        <taxon>Pezizomycotina</taxon>
        <taxon>Dothideomycetes</taxon>
        <taxon>Pleosporomycetidae</taxon>
        <taxon>Gloniales</taxon>
        <taxon>Gloniaceae</taxon>
        <taxon>Glonium</taxon>
    </lineage>
</organism>
<feature type="compositionally biased region" description="Polar residues" evidence="1">
    <location>
        <begin position="256"/>
        <end position="270"/>
    </location>
</feature>
<sequence>MSDDEWYSEYEQPARPKTIKTKADDWKPKQLTVSQKAKNIARKTRVPQQEFQAFKDNLQRQPSIQNIINLPPAVTPPPASRKKTLPKVDKWKTVDNSSESSGFNDGGDSIFSASEESSFQSPPESPVSITRSSNAFPIKLRGSLQKPNKGARAKRNHSPAPVYREHEGLKGYDFNTRIRERSLERKLLRDREPQRQADLLDQERDERDLEDMLGYSKEDAYSVEPRARRPEAQNDMITWGHQIRRAPSMERRYSAREQSPPSRPQLQRSLTYDDYPPQHPPFRRSRSVHPPRQILPAAPEPGQYWSTRHDWDDYARDDYEDLTRRQEASRTETARLEHMRRENMMRPAQRRRAPSYDFWSNDISGGRAERGRSFARPPLSESSDERTPRPLSRGATKDRIRLQYSHVRAPPLYP</sequence>